<evidence type="ECO:0000256" key="14">
    <source>
        <dbReference type="ARBA" id="ARBA00030211"/>
    </source>
</evidence>
<dbReference type="GO" id="GO:0009319">
    <property type="term" value="C:cytochrome o ubiquinol oxidase complex"/>
    <property type="evidence" value="ECO:0007669"/>
    <property type="project" value="TreeGrafter"/>
</dbReference>
<keyword evidence="8" id="KW-0249">Electron transport</keyword>
<evidence type="ECO:0000313" key="19">
    <source>
        <dbReference type="Proteomes" id="UP000291613"/>
    </source>
</evidence>
<dbReference type="GO" id="GO:0015078">
    <property type="term" value="F:proton transmembrane transporter activity"/>
    <property type="evidence" value="ECO:0007669"/>
    <property type="project" value="TreeGrafter"/>
</dbReference>
<evidence type="ECO:0000256" key="12">
    <source>
        <dbReference type="ARBA" id="ARBA00025694"/>
    </source>
</evidence>
<sequence length="122" mass="13266">MSAHLHAEHDVHASGHSRRGYRIGVALAIILTVIPFWLVMSGALPDPGVTAAIIFALALVQIIVHVVSFLHLDTRSEGGWTLLAFLFTAVIVVVTIGGSIWVMYHLNTNMMPMPMPDRSVAQ</sequence>
<comment type="function">
    <text evidence="12">Cytochrome bo(3) ubiquinol terminal oxidase is the component of the aerobic respiratory chain of E.coli that predominates when cells are grown at high aeration. Has proton pump activity across the membrane in addition to electron transfer, pumping 2 protons/electron.</text>
</comment>
<accession>A0A4Q9GFL4</accession>
<evidence type="ECO:0000256" key="6">
    <source>
        <dbReference type="ARBA" id="ARBA00022475"/>
    </source>
</evidence>
<keyword evidence="7 17" id="KW-0812">Transmembrane</keyword>
<comment type="similarity">
    <text evidence="2">Belongs to the cytochrome c oxidase bacterial subunit 4 family.</text>
</comment>
<evidence type="ECO:0000256" key="17">
    <source>
        <dbReference type="SAM" id="Phobius"/>
    </source>
</evidence>
<dbReference type="GO" id="GO:0015990">
    <property type="term" value="P:electron transport coupled proton transport"/>
    <property type="evidence" value="ECO:0007669"/>
    <property type="project" value="InterPro"/>
</dbReference>
<evidence type="ECO:0000256" key="13">
    <source>
        <dbReference type="ARBA" id="ARBA00030071"/>
    </source>
</evidence>
<protein>
    <recommendedName>
        <fullName evidence="4">Cytochrome bo(3) ubiquinol oxidase subunit 4</fullName>
    </recommendedName>
    <alternativeName>
        <fullName evidence="16">Cytochrome o ubiquinol oxidase subunit 4</fullName>
    </alternativeName>
    <alternativeName>
        <fullName evidence="13">Oxidase bo(3) subunit 4</fullName>
    </alternativeName>
    <alternativeName>
        <fullName evidence="14">Ubiquinol oxidase polypeptide IV</fullName>
    </alternativeName>
    <alternativeName>
        <fullName evidence="15">Ubiquinol oxidase subunit 4</fullName>
    </alternativeName>
</protein>
<evidence type="ECO:0000256" key="2">
    <source>
        <dbReference type="ARBA" id="ARBA00008079"/>
    </source>
</evidence>
<keyword evidence="9 17" id="KW-1133">Transmembrane helix</keyword>
<keyword evidence="11 17" id="KW-0472">Membrane</keyword>
<dbReference type="PANTHER" id="PTHR36835:SF1">
    <property type="entry name" value="CYTOCHROME BO(3) UBIQUINOL OXIDASE SUBUNIT 4"/>
    <property type="match status" value="1"/>
</dbReference>
<dbReference type="GO" id="GO:0019646">
    <property type="term" value="P:aerobic electron transport chain"/>
    <property type="evidence" value="ECO:0007669"/>
    <property type="project" value="TreeGrafter"/>
</dbReference>
<organism evidence="18 19">
    <name type="scientific">Hansschlegelia quercus</name>
    <dbReference type="NCBI Taxonomy" id="2528245"/>
    <lineage>
        <taxon>Bacteria</taxon>
        <taxon>Pseudomonadati</taxon>
        <taxon>Pseudomonadota</taxon>
        <taxon>Alphaproteobacteria</taxon>
        <taxon>Hyphomicrobiales</taxon>
        <taxon>Methylopilaceae</taxon>
        <taxon>Hansschlegelia</taxon>
    </lineage>
</organism>
<dbReference type="InterPro" id="IPR005171">
    <property type="entry name" value="Cyt_c_oxidase_su4_prok"/>
</dbReference>
<evidence type="ECO:0000256" key="3">
    <source>
        <dbReference type="ARBA" id="ARBA00011700"/>
    </source>
</evidence>
<gene>
    <name evidence="18" type="primary">cyoD</name>
    <name evidence="18" type="ORF">EYR15_12640</name>
</gene>
<keyword evidence="19" id="KW-1185">Reference proteome</keyword>
<dbReference type="PANTHER" id="PTHR36835">
    <property type="entry name" value="CYTOCHROME BO(3) UBIQUINOL OXIDASE SUBUNIT 4"/>
    <property type="match status" value="1"/>
</dbReference>
<comment type="caution">
    <text evidence="18">The sequence shown here is derived from an EMBL/GenBank/DDBJ whole genome shotgun (WGS) entry which is preliminary data.</text>
</comment>
<feature type="transmembrane region" description="Helical" evidence="17">
    <location>
        <begin position="49"/>
        <end position="70"/>
    </location>
</feature>
<keyword evidence="10" id="KW-0560">Oxidoreductase</keyword>
<evidence type="ECO:0000256" key="4">
    <source>
        <dbReference type="ARBA" id="ARBA00014689"/>
    </source>
</evidence>
<dbReference type="InterPro" id="IPR014210">
    <property type="entry name" value="Cyt_o_ubiqinol_oxidase_su4"/>
</dbReference>
<reference evidence="18 19" key="1">
    <citation type="submission" date="2019-02" db="EMBL/GenBank/DDBJ databases">
        <title>Hansschlegelia quercus sp. nov., a novel methylotrophic bacterium from buds of oak (Quercus robur L.).</title>
        <authorList>
            <person name="Agafonova N.V."/>
            <person name="Kaparullina E.N."/>
            <person name="Grouzdev D.S."/>
            <person name="Doronina N.V."/>
        </authorList>
    </citation>
    <scope>NUCLEOTIDE SEQUENCE [LARGE SCALE GENOMIC DNA]</scope>
    <source>
        <strain evidence="18 19">Dub</strain>
    </source>
</reference>
<feature type="transmembrane region" description="Helical" evidence="17">
    <location>
        <begin position="82"/>
        <end position="104"/>
    </location>
</feature>
<dbReference type="NCBIfam" id="TIGR02847">
    <property type="entry name" value="CyoD"/>
    <property type="match status" value="1"/>
</dbReference>
<evidence type="ECO:0000256" key="7">
    <source>
        <dbReference type="ARBA" id="ARBA00022692"/>
    </source>
</evidence>
<evidence type="ECO:0000256" key="15">
    <source>
        <dbReference type="ARBA" id="ARBA00031887"/>
    </source>
</evidence>
<dbReference type="OrthoDB" id="2375888at2"/>
<feature type="transmembrane region" description="Helical" evidence="17">
    <location>
        <begin position="21"/>
        <end position="43"/>
    </location>
</feature>
<name>A0A4Q9GFL4_9HYPH</name>
<dbReference type="GO" id="GO:0005886">
    <property type="term" value="C:plasma membrane"/>
    <property type="evidence" value="ECO:0007669"/>
    <property type="project" value="UniProtKB-SubCell"/>
</dbReference>
<keyword evidence="6" id="KW-1003">Cell membrane</keyword>
<evidence type="ECO:0000256" key="1">
    <source>
        <dbReference type="ARBA" id="ARBA00004651"/>
    </source>
</evidence>
<comment type="subcellular location">
    <subcellularLocation>
        <location evidence="1">Cell membrane</location>
        <topology evidence="1">Multi-pass membrane protein</topology>
    </subcellularLocation>
</comment>
<dbReference type="Pfam" id="PF03626">
    <property type="entry name" value="COX4_pro"/>
    <property type="match status" value="1"/>
</dbReference>
<dbReference type="GO" id="GO:0009486">
    <property type="term" value="F:cytochrome bo3 ubiquinol oxidase activity"/>
    <property type="evidence" value="ECO:0007669"/>
    <property type="project" value="InterPro"/>
</dbReference>
<dbReference type="Proteomes" id="UP000291613">
    <property type="component" value="Unassembled WGS sequence"/>
</dbReference>
<evidence type="ECO:0000256" key="10">
    <source>
        <dbReference type="ARBA" id="ARBA00023002"/>
    </source>
</evidence>
<evidence type="ECO:0000256" key="8">
    <source>
        <dbReference type="ARBA" id="ARBA00022982"/>
    </source>
</evidence>
<evidence type="ECO:0000313" key="18">
    <source>
        <dbReference type="EMBL" id="TBN51757.1"/>
    </source>
</evidence>
<evidence type="ECO:0000256" key="9">
    <source>
        <dbReference type="ARBA" id="ARBA00022989"/>
    </source>
</evidence>
<keyword evidence="5" id="KW-0813">Transport</keyword>
<dbReference type="RefSeq" id="WP_131003920.1">
    <property type="nucleotide sequence ID" value="NZ_JBHSZR010000001.1"/>
</dbReference>
<evidence type="ECO:0000256" key="16">
    <source>
        <dbReference type="ARBA" id="ARBA00032185"/>
    </source>
</evidence>
<evidence type="ECO:0000256" key="5">
    <source>
        <dbReference type="ARBA" id="ARBA00022448"/>
    </source>
</evidence>
<dbReference type="EMBL" id="SIUB01000006">
    <property type="protein sequence ID" value="TBN51757.1"/>
    <property type="molecule type" value="Genomic_DNA"/>
</dbReference>
<proteinExistence type="inferred from homology"/>
<comment type="subunit">
    <text evidence="3">Heterooctamer of two A chains, two B chains, two C chains and two D chains.</text>
</comment>
<dbReference type="AlphaFoldDB" id="A0A4Q9GFL4"/>
<evidence type="ECO:0000256" key="11">
    <source>
        <dbReference type="ARBA" id="ARBA00023136"/>
    </source>
</evidence>
<dbReference type="InterPro" id="IPR050968">
    <property type="entry name" value="Cytochrome_c_oxidase_bac_sub4"/>
</dbReference>